<dbReference type="Pfam" id="PF02932">
    <property type="entry name" value="Neur_chan_memb"/>
    <property type="match status" value="1"/>
</dbReference>
<dbReference type="InterPro" id="IPR011992">
    <property type="entry name" value="EF-hand-dom_pair"/>
</dbReference>
<keyword evidence="6" id="KW-0732">Signal</keyword>
<dbReference type="InterPro" id="IPR036719">
    <property type="entry name" value="Neuro-gated_channel_TM_sf"/>
</dbReference>
<keyword evidence="15" id="KW-1185">Reference proteome</keyword>
<evidence type="ECO:0000256" key="10">
    <source>
        <dbReference type="ARBA" id="ARBA00023136"/>
    </source>
</evidence>
<evidence type="ECO:0000256" key="8">
    <source>
        <dbReference type="ARBA" id="ARBA00022989"/>
    </source>
</evidence>
<dbReference type="Pfam" id="PF02931">
    <property type="entry name" value="Neur_chan_LBD"/>
    <property type="match status" value="1"/>
</dbReference>
<dbReference type="Proteomes" id="UP001363151">
    <property type="component" value="Unassembled WGS sequence"/>
</dbReference>
<feature type="transmembrane region" description="Helical" evidence="12">
    <location>
        <begin position="540"/>
        <end position="562"/>
    </location>
</feature>
<evidence type="ECO:0000256" key="1">
    <source>
        <dbReference type="ARBA" id="ARBA00004141"/>
    </source>
</evidence>
<keyword evidence="3" id="KW-0813">Transport</keyword>
<dbReference type="EMBL" id="JBBJCI010000285">
    <property type="protein sequence ID" value="KAK7236242.1"/>
    <property type="molecule type" value="Genomic_DNA"/>
</dbReference>
<protein>
    <submittedName>
        <fullName evidence="14">GABA-A receptor</fullName>
    </submittedName>
</protein>
<dbReference type="Gene3D" id="2.70.170.10">
    <property type="entry name" value="Neurotransmitter-gated ion-channel ligand-binding domain"/>
    <property type="match status" value="1"/>
</dbReference>
<dbReference type="PANTHER" id="PTHR18945">
    <property type="entry name" value="NEUROTRANSMITTER GATED ION CHANNEL"/>
    <property type="match status" value="1"/>
</dbReference>
<keyword evidence="8 12" id="KW-1133">Transmembrane helix</keyword>
<keyword evidence="11" id="KW-0407">Ion channel</keyword>
<dbReference type="PROSITE" id="PS00018">
    <property type="entry name" value="EF_HAND_1"/>
    <property type="match status" value="1"/>
</dbReference>
<sequence>MRAALLALAGLRRFAAPTQCRYRYGSEEFVSAETLENYILGDAGNERGDRTDLYDASVRPSSAAADDLYAAPTAVSFDFELLEFRMNEEDNSWSIAGDATTRWLDPRLAFNTSDACTAIWRVSPSHWFKVWQPNLYIKNQLETPTVATTATATMFISEMGGVTWRYHLVIRMRCLMRFSRMPFDTQQCAIMVQSLNYDARQVTLARTSTLSFEQLDNDRPLTNAQWSVESTFCMSRAVNIVSGGVPFAFSQLAHVVDIRRRHMYHVNEIFIPAFFFFLVTYCGFWIERTSAPARVSIAVLPVLITHSFINHVYDSLQQLPYYTVLTMYLTALQYFGILAVVEYAAVQHFLARERAAAKRHSQLAKLLSNIEAVFEDLGSPAGGDDGGARDGDLGALNAALEEPPKPALARRKSSRGAECSLVRLMSAKGSNPVAERAVAAVRACYASADLDGDGRVSVREFTFALQNYGIYEVPAHARLALSNYRHAEGADDGDGHLTEQEFAGFLLRYEDFRIADIFPNELDWSPAHFLYHPRSLQLDIFFRWTFIPAAVAVTTIVCFYVHGDNALFSA</sequence>
<comment type="subcellular location">
    <subcellularLocation>
        <location evidence="2">Cell membrane</location>
    </subcellularLocation>
    <subcellularLocation>
        <location evidence="1">Membrane</location>
        <topology evidence="1">Multi-pass membrane protein</topology>
    </subcellularLocation>
</comment>
<evidence type="ECO:0000256" key="11">
    <source>
        <dbReference type="ARBA" id="ARBA00023303"/>
    </source>
</evidence>
<organism evidence="14 15">
    <name type="scientific">Aureococcus anophagefferens</name>
    <name type="common">Harmful bloom alga</name>
    <dbReference type="NCBI Taxonomy" id="44056"/>
    <lineage>
        <taxon>Eukaryota</taxon>
        <taxon>Sar</taxon>
        <taxon>Stramenopiles</taxon>
        <taxon>Ochrophyta</taxon>
        <taxon>Pelagophyceae</taxon>
        <taxon>Pelagomonadales</taxon>
        <taxon>Pelagomonadaceae</taxon>
        <taxon>Aureococcus</taxon>
    </lineage>
</organism>
<dbReference type="InterPro" id="IPR018247">
    <property type="entry name" value="EF_Hand_1_Ca_BS"/>
</dbReference>
<evidence type="ECO:0000313" key="14">
    <source>
        <dbReference type="EMBL" id="KAK7236242.1"/>
    </source>
</evidence>
<evidence type="ECO:0000259" key="13">
    <source>
        <dbReference type="PROSITE" id="PS50222"/>
    </source>
</evidence>
<dbReference type="InterPro" id="IPR036734">
    <property type="entry name" value="Neur_chan_lig-bd_sf"/>
</dbReference>
<dbReference type="Gene3D" id="1.20.58.390">
    <property type="entry name" value="Neurotransmitter-gated ion-channel transmembrane domain"/>
    <property type="match status" value="1"/>
</dbReference>
<evidence type="ECO:0000256" key="4">
    <source>
        <dbReference type="ARBA" id="ARBA00022475"/>
    </source>
</evidence>
<accession>A0ABR1FR91</accession>
<dbReference type="InterPro" id="IPR006202">
    <property type="entry name" value="Neur_chan_lig-bd"/>
</dbReference>
<evidence type="ECO:0000256" key="12">
    <source>
        <dbReference type="SAM" id="Phobius"/>
    </source>
</evidence>
<evidence type="ECO:0000256" key="5">
    <source>
        <dbReference type="ARBA" id="ARBA00022692"/>
    </source>
</evidence>
<dbReference type="Gene3D" id="1.10.238.10">
    <property type="entry name" value="EF-hand"/>
    <property type="match status" value="1"/>
</dbReference>
<keyword evidence="14" id="KW-0675">Receptor</keyword>
<keyword evidence="9" id="KW-0406">Ion transport</keyword>
<dbReference type="InterPro" id="IPR038050">
    <property type="entry name" value="Neuro_actylchol_rec"/>
</dbReference>
<reference evidence="14 15" key="1">
    <citation type="submission" date="2024-03" db="EMBL/GenBank/DDBJ databases">
        <title>Aureococcus anophagefferens CCMP1851 and Kratosvirus quantuckense: Draft genome of a second virus-susceptible host strain in the model system.</title>
        <authorList>
            <person name="Chase E."/>
            <person name="Truchon A.R."/>
            <person name="Schepens W."/>
            <person name="Wilhelm S.W."/>
        </authorList>
    </citation>
    <scope>NUCLEOTIDE SEQUENCE [LARGE SCALE GENOMIC DNA]</scope>
    <source>
        <strain evidence="14 15">CCMP1851</strain>
    </source>
</reference>
<feature type="transmembrane region" description="Helical" evidence="12">
    <location>
        <begin position="269"/>
        <end position="286"/>
    </location>
</feature>
<gene>
    <name evidence="14" type="ORF">SO694_00061113</name>
</gene>
<dbReference type="InterPro" id="IPR006201">
    <property type="entry name" value="Neur_channel"/>
</dbReference>
<dbReference type="SUPFAM" id="SSF63712">
    <property type="entry name" value="Nicotinic receptor ligand binding domain-like"/>
    <property type="match status" value="1"/>
</dbReference>
<dbReference type="SUPFAM" id="SSF47473">
    <property type="entry name" value="EF-hand"/>
    <property type="match status" value="1"/>
</dbReference>
<feature type="transmembrane region" description="Helical" evidence="12">
    <location>
        <begin position="293"/>
        <end position="313"/>
    </location>
</feature>
<evidence type="ECO:0000256" key="9">
    <source>
        <dbReference type="ARBA" id="ARBA00023065"/>
    </source>
</evidence>
<evidence type="ECO:0000256" key="6">
    <source>
        <dbReference type="ARBA" id="ARBA00022729"/>
    </source>
</evidence>
<keyword evidence="5 12" id="KW-0812">Transmembrane</keyword>
<name>A0ABR1FR91_AURAN</name>
<proteinExistence type="predicted"/>
<evidence type="ECO:0000256" key="7">
    <source>
        <dbReference type="ARBA" id="ARBA00022837"/>
    </source>
</evidence>
<dbReference type="InterPro" id="IPR006028">
    <property type="entry name" value="GABAA/Glycine_rcpt"/>
</dbReference>
<dbReference type="PRINTS" id="PR00253">
    <property type="entry name" value="GABAARECEPTR"/>
</dbReference>
<feature type="transmembrane region" description="Helical" evidence="12">
    <location>
        <begin position="319"/>
        <end position="345"/>
    </location>
</feature>
<dbReference type="SUPFAM" id="SSF90112">
    <property type="entry name" value="Neurotransmitter-gated ion-channel transmembrane pore"/>
    <property type="match status" value="1"/>
</dbReference>
<keyword evidence="4" id="KW-1003">Cell membrane</keyword>
<evidence type="ECO:0000256" key="3">
    <source>
        <dbReference type="ARBA" id="ARBA00022448"/>
    </source>
</evidence>
<evidence type="ECO:0000313" key="15">
    <source>
        <dbReference type="Proteomes" id="UP001363151"/>
    </source>
</evidence>
<dbReference type="PROSITE" id="PS50222">
    <property type="entry name" value="EF_HAND_2"/>
    <property type="match status" value="1"/>
</dbReference>
<feature type="domain" description="EF-hand" evidence="13">
    <location>
        <begin position="436"/>
        <end position="471"/>
    </location>
</feature>
<dbReference type="InterPro" id="IPR006029">
    <property type="entry name" value="Neurotrans-gated_channel_TM"/>
</dbReference>
<evidence type="ECO:0000256" key="2">
    <source>
        <dbReference type="ARBA" id="ARBA00004236"/>
    </source>
</evidence>
<keyword evidence="7" id="KW-0106">Calcium</keyword>
<dbReference type="InterPro" id="IPR002048">
    <property type="entry name" value="EF_hand_dom"/>
</dbReference>
<keyword evidence="10 12" id="KW-0472">Membrane</keyword>
<comment type="caution">
    <text evidence="14">The sequence shown here is derived from an EMBL/GenBank/DDBJ whole genome shotgun (WGS) entry which is preliminary data.</text>
</comment>